<evidence type="ECO:0000256" key="3">
    <source>
        <dbReference type="ARBA" id="ARBA00022448"/>
    </source>
</evidence>
<feature type="transmembrane region" description="Helical" evidence="8">
    <location>
        <begin position="238"/>
        <end position="257"/>
    </location>
</feature>
<keyword evidence="7 8" id="KW-0472">Membrane</keyword>
<sequence>MTLAAAAAVFAAGIGAGTINTVVGSGTLVTFPVLLALGLPPVTANVSNTLGLVAGNISGVLGYRRELRGQRGRIIRFGITALTGGLVGAVLLLALPSRAFDVIVPALIGLALVLVVLQPRLAAALARRRERSPGGNRAASPDGGPVLLAGLLLSSAYGGYFGAAQGVLHLSLMGVLLRDDLQRINALKNVLALIVNAVAALFFLCAARFDWRAVLLIAAGSALGGRLGAKVGRRLPPTVLRGVIVAVGVVAIVQLIGRD</sequence>
<dbReference type="Pfam" id="PF01925">
    <property type="entry name" value="TauE"/>
    <property type="match status" value="1"/>
</dbReference>
<keyword evidence="6 8" id="KW-1133">Transmembrane helix</keyword>
<reference evidence="10" key="1">
    <citation type="journal article" date="2019" name="Int. J. Syst. Evol. Microbiol.">
        <title>The Global Catalogue of Microorganisms (GCM) 10K type strain sequencing project: providing services to taxonomists for standard genome sequencing and annotation.</title>
        <authorList>
            <consortium name="The Broad Institute Genomics Platform"/>
            <consortium name="The Broad Institute Genome Sequencing Center for Infectious Disease"/>
            <person name="Wu L."/>
            <person name="Ma J."/>
        </authorList>
    </citation>
    <scope>NUCLEOTIDE SEQUENCE [LARGE SCALE GENOMIC DNA]</scope>
    <source>
        <strain evidence="10">CGMCC 4.7304</strain>
    </source>
</reference>
<dbReference type="PANTHER" id="PTHR30269">
    <property type="entry name" value="TRANSMEMBRANE PROTEIN YFCA"/>
    <property type="match status" value="1"/>
</dbReference>
<dbReference type="InterPro" id="IPR002781">
    <property type="entry name" value="TM_pro_TauE-like"/>
</dbReference>
<comment type="subcellular location">
    <subcellularLocation>
        <location evidence="1 8">Cell membrane</location>
        <topology evidence="1 8">Multi-pass membrane protein</topology>
    </subcellularLocation>
</comment>
<gene>
    <name evidence="9" type="ORF">ACFP1Z_19860</name>
</gene>
<proteinExistence type="inferred from homology"/>
<protein>
    <recommendedName>
        <fullName evidence="8">Probable membrane transporter protein</fullName>
    </recommendedName>
</protein>
<feature type="transmembrane region" description="Helical" evidence="8">
    <location>
        <begin position="102"/>
        <end position="125"/>
    </location>
</feature>
<keyword evidence="10" id="KW-1185">Reference proteome</keyword>
<dbReference type="Proteomes" id="UP001596083">
    <property type="component" value="Unassembled WGS sequence"/>
</dbReference>
<evidence type="ECO:0000256" key="6">
    <source>
        <dbReference type="ARBA" id="ARBA00022989"/>
    </source>
</evidence>
<comment type="similarity">
    <text evidence="2 8">Belongs to the 4-toluene sulfonate uptake permease (TSUP) (TC 2.A.102) family.</text>
</comment>
<keyword evidence="4 8" id="KW-1003">Cell membrane</keyword>
<name>A0ABW0Z145_9ACTN</name>
<feature type="transmembrane region" description="Helical" evidence="8">
    <location>
        <begin position="75"/>
        <end position="96"/>
    </location>
</feature>
<organism evidence="9 10">
    <name type="scientific">Streptomyces gamaensis</name>
    <dbReference type="NCBI Taxonomy" id="1763542"/>
    <lineage>
        <taxon>Bacteria</taxon>
        <taxon>Bacillati</taxon>
        <taxon>Actinomycetota</taxon>
        <taxon>Actinomycetes</taxon>
        <taxon>Kitasatosporales</taxon>
        <taxon>Streptomycetaceae</taxon>
        <taxon>Streptomyces</taxon>
    </lineage>
</organism>
<evidence type="ECO:0000256" key="2">
    <source>
        <dbReference type="ARBA" id="ARBA00009142"/>
    </source>
</evidence>
<accession>A0ABW0Z145</accession>
<feature type="transmembrane region" description="Helical" evidence="8">
    <location>
        <begin position="214"/>
        <end position="232"/>
    </location>
</feature>
<dbReference type="PANTHER" id="PTHR30269:SF0">
    <property type="entry name" value="MEMBRANE TRANSPORTER PROTEIN YFCA-RELATED"/>
    <property type="match status" value="1"/>
</dbReference>
<keyword evidence="5 8" id="KW-0812">Transmembrane</keyword>
<feature type="transmembrane region" description="Helical" evidence="8">
    <location>
        <begin position="146"/>
        <end position="170"/>
    </location>
</feature>
<keyword evidence="3" id="KW-0813">Transport</keyword>
<dbReference type="RefSeq" id="WP_390317893.1">
    <property type="nucleotide sequence ID" value="NZ_JBHSPB010000012.1"/>
</dbReference>
<evidence type="ECO:0000256" key="4">
    <source>
        <dbReference type="ARBA" id="ARBA00022475"/>
    </source>
</evidence>
<evidence type="ECO:0000313" key="9">
    <source>
        <dbReference type="EMBL" id="MFC5722426.1"/>
    </source>
</evidence>
<feature type="transmembrane region" description="Helical" evidence="8">
    <location>
        <begin position="42"/>
        <end position="63"/>
    </location>
</feature>
<dbReference type="EMBL" id="JBHSPB010000012">
    <property type="protein sequence ID" value="MFC5722426.1"/>
    <property type="molecule type" value="Genomic_DNA"/>
</dbReference>
<evidence type="ECO:0000256" key="8">
    <source>
        <dbReference type="RuleBase" id="RU363041"/>
    </source>
</evidence>
<comment type="caution">
    <text evidence="9">The sequence shown here is derived from an EMBL/GenBank/DDBJ whole genome shotgun (WGS) entry which is preliminary data.</text>
</comment>
<dbReference type="InterPro" id="IPR052017">
    <property type="entry name" value="TSUP"/>
</dbReference>
<evidence type="ECO:0000256" key="5">
    <source>
        <dbReference type="ARBA" id="ARBA00022692"/>
    </source>
</evidence>
<feature type="transmembrane region" description="Helical" evidence="8">
    <location>
        <begin position="190"/>
        <end position="207"/>
    </location>
</feature>
<evidence type="ECO:0000256" key="1">
    <source>
        <dbReference type="ARBA" id="ARBA00004651"/>
    </source>
</evidence>
<evidence type="ECO:0000313" key="10">
    <source>
        <dbReference type="Proteomes" id="UP001596083"/>
    </source>
</evidence>
<evidence type="ECO:0000256" key="7">
    <source>
        <dbReference type="ARBA" id="ARBA00023136"/>
    </source>
</evidence>